<name>A0ABU7TU76_9HYPH</name>
<dbReference type="PANTHER" id="PTHR44591">
    <property type="entry name" value="STRESS RESPONSE REGULATOR PROTEIN 1"/>
    <property type="match status" value="1"/>
</dbReference>
<dbReference type="InterPro" id="IPR011006">
    <property type="entry name" value="CheY-like_superfamily"/>
</dbReference>
<reference evidence="4 5" key="1">
    <citation type="journal article" date="2012" name="Genet. Mol. Biol.">
        <title>Analysis of 16S rRNA and mxaF genes revealing insights into Methylobacterium niche-specific plant association.</title>
        <authorList>
            <person name="Dourado M.N."/>
            <person name="Andreote F.D."/>
            <person name="Dini-Andreote F."/>
            <person name="Conti R."/>
            <person name="Araujo J.M."/>
            <person name="Araujo W.L."/>
        </authorList>
    </citation>
    <scope>NUCLEOTIDE SEQUENCE [LARGE SCALE GENOMIC DNA]</scope>
    <source>
        <strain evidence="4 5">TC3-10</strain>
    </source>
</reference>
<accession>A0ABU7TU76</accession>
<keyword evidence="5" id="KW-1185">Reference proteome</keyword>
<gene>
    <name evidence="4" type="ORF">MOTC310_22830</name>
</gene>
<dbReference type="EMBL" id="MLCA01000011">
    <property type="protein sequence ID" value="MEE7493138.1"/>
    <property type="molecule type" value="Genomic_DNA"/>
</dbReference>
<organism evidence="4 5">
    <name type="scientific">Methylobacterium oryzae</name>
    <dbReference type="NCBI Taxonomy" id="334852"/>
    <lineage>
        <taxon>Bacteria</taxon>
        <taxon>Pseudomonadati</taxon>
        <taxon>Pseudomonadota</taxon>
        <taxon>Alphaproteobacteria</taxon>
        <taxon>Hyphomicrobiales</taxon>
        <taxon>Methylobacteriaceae</taxon>
        <taxon>Methylobacterium</taxon>
    </lineage>
</organism>
<protein>
    <submittedName>
        <fullName evidence="4">Two-component system response regulator</fullName>
    </submittedName>
</protein>
<dbReference type="SMART" id="SM00448">
    <property type="entry name" value="REC"/>
    <property type="match status" value="1"/>
</dbReference>
<feature type="domain" description="Response regulatory" evidence="3">
    <location>
        <begin position="7"/>
        <end position="121"/>
    </location>
</feature>
<dbReference type="Gene3D" id="3.40.50.2300">
    <property type="match status" value="1"/>
</dbReference>
<evidence type="ECO:0000256" key="2">
    <source>
        <dbReference type="PROSITE-ProRule" id="PRU00169"/>
    </source>
</evidence>
<feature type="modified residue" description="4-aspartylphosphate" evidence="2">
    <location>
        <position position="56"/>
    </location>
</feature>
<evidence type="ECO:0000259" key="3">
    <source>
        <dbReference type="PROSITE" id="PS50110"/>
    </source>
</evidence>
<evidence type="ECO:0000313" key="5">
    <source>
        <dbReference type="Proteomes" id="UP001355206"/>
    </source>
</evidence>
<keyword evidence="1 2" id="KW-0597">Phosphoprotein</keyword>
<dbReference type="InterPro" id="IPR050595">
    <property type="entry name" value="Bact_response_regulator"/>
</dbReference>
<dbReference type="Pfam" id="PF00072">
    <property type="entry name" value="Response_reg"/>
    <property type="match status" value="1"/>
</dbReference>
<dbReference type="RefSeq" id="WP_331291372.1">
    <property type="nucleotide sequence ID" value="NZ_MLBR01000007.1"/>
</dbReference>
<dbReference type="Proteomes" id="UP001355206">
    <property type="component" value="Unassembled WGS sequence"/>
</dbReference>
<comment type="caution">
    <text evidence="4">The sequence shown here is derived from an EMBL/GenBank/DDBJ whole genome shotgun (WGS) entry which is preliminary data.</text>
</comment>
<dbReference type="InterPro" id="IPR001789">
    <property type="entry name" value="Sig_transdc_resp-reg_receiver"/>
</dbReference>
<dbReference type="PROSITE" id="PS50110">
    <property type="entry name" value="RESPONSE_REGULATORY"/>
    <property type="match status" value="1"/>
</dbReference>
<dbReference type="PANTHER" id="PTHR44591:SF25">
    <property type="entry name" value="CHEMOTAXIS TWO-COMPONENT RESPONSE REGULATOR"/>
    <property type="match status" value="1"/>
</dbReference>
<dbReference type="SUPFAM" id="SSF52172">
    <property type="entry name" value="CheY-like"/>
    <property type="match status" value="1"/>
</dbReference>
<evidence type="ECO:0000313" key="4">
    <source>
        <dbReference type="EMBL" id="MEE7493138.1"/>
    </source>
</evidence>
<proteinExistence type="predicted"/>
<evidence type="ECO:0000256" key="1">
    <source>
        <dbReference type="ARBA" id="ARBA00022553"/>
    </source>
</evidence>
<sequence length="123" mass="13105">MPVGKKAVAVVDDDEAVLDATSSFLEALGYDARAFNSGEAFLASMAGSDVSCLLTDVNMPGISGIELQDRVRERRPALPVIMMTALTDDALRRRALAGGARDLLRKPLVADELIRCLEESIGA</sequence>